<dbReference type="EMBL" id="CP003653">
    <property type="protein sequence ID" value="AFZ34945.1"/>
    <property type="molecule type" value="Genomic_DNA"/>
</dbReference>
<proteinExistence type="predicted"/>
<keyword evidence="2" id="KW-1185">Reference proteome</keyword>
<reference evidence="2" key="1">
    <citation type="journal article" date="2013" name="Proc. Natl. Acad. Sci. U.S.A.">
        <title>Improving the coverage of the cyanobacterial phylum using diversity-driven genome sequencing.</title>
        <authorList>
            <person name="Shih P.M."/>
            <person name="Wu D."/>
            <person name="Latifi A."/>
            <person name="Axen S.D."/>
            <person name="Fewer D.P."/>
            <person name="Talla E."/>
            <person name="Calteau A."/>
            <person name="Cai F."/>
            <person name="Tandeau de Marsac N."/>
            <person name="Rippka R."/>
            <person name="Herdman M."/>
            <person name="Sivonen K."/>
            <person name="Coursin T."/>
            <person name="Laurent T."/>
            <person name="Goodwin L."/>
            <person name="Nolan M."/>
            <person name="Davenport K.W."/>
            <person name="Han C.S."/>
            <person name="Rubin E.M."/>
            <person name="Eisen J.A."/>
            <person name="Woyke T."/>
            <person name="Gugger M."/>
            <person name="Kerfeld C.A."/>
        </authorList>
    </citation>
    <scope>NUCLEOTIDE SEQUENCE [LARGE SCALE GENOMIC DNA]</scope>
    <source>
        <strain evidence="2">ATCC 29371 / PCC 7437</strain>
    </source>
</reference>
<evidence type="ECO:0000313" key="1">
    <source>
        <dbReference type="EMBL" id="AFZ34945.1"/>
    </source>
</evidence>
<accession>K9XQQ2</accession>
<organism evidence="1 2">
    <name type="scientific">Stanieria cyanosphaera (strain ATCC 29371 / PCC 7437)</name>
    <dbReference type="NCBI Taxonomy" id="111780"/>
    <lineage>
        <taxon>Bacteria</taxon>
        <taxon>Bacillati</taxon>
        <taxon>Cyanobacteriota</taxon>
        <taxon>Cyanophyceae</taxon>
        <taxon>Pleurocapsales</taxon>
        <taxon>Dermocarpellaceae</taxon>
        <taxon>Stanieria</taxon>
    </lineage>
</organism>
<protein>
    <submittedName>
        <fullName evidence="1">Uncharacterized protein</fullName>
    </submittedName>
</protein>
<dbReference type="Proteomes" id="UP000010473">
    <property type="component" value="Chromosome"/>
</dbReference>
<dbReference type="HOGENOM" id="CLU_2620312_0_0_3"/>
<dbReference type="KEGG" id="scs:Sta7437_1378"/>
<dbReference type="OrthoDB" id="495562at2"/>
<gene>
    <name evidence="1" type="ordered locus">Sta7437_1378</name>
</gene>
<dbReference type="RefSeq" id="WP_015192617.1">
    <property type="nucleotide sequence ID" value="NC_019748.1"/>
</dbReference>
<evidence type="ECO:0000313" key="2">
    <source>
        <dbReference type="Proteomes" id="UP000010473"/>
    </source>
</evidence>
<sequence>MNDCPCCSNRLLRHWKSNTIAWYCLDCRQEMPNFALIIKKQQVKFFYSRVPLNLVTCYQKIPQEILEQLSFYQQLSIK</sequence>
<name>K9XQQ2_STAC7</name>
<dbReference type="AlphaFoldDB" id="K9XQQ2"/>